<gene>
    <name evidence="2" type="ORF">AVDCRST_MAG73-1946</name>
</gene>
<dbReference type="AlphaFoldDB" id="A0A6J4U870"/>
<feature type="compositionally biased region" description="Pro residues" evidence="1">
    <location>
        <begin position="14"/>
        <end position="23"/>
    </location>
</feature>
<reference evidence="2" key="1">
    <citation type="submission" date="2020-02" db="EMBL/GenBank/DDBJ databases">
        <authorList>
            <person name="Meier V. D."/>
        </authorList>
    </citation>
    <scope>NUCLEOTIDE SEQUENCE</scope>
    <source>
        <strain evidence="2">AVDCRST_MAG73</strain>
    </source>
</reference>
<dbReference type="EMBL" id="CADCWE010000120">
    <property type="protein sequence ID" value="CAA9541156.1"/>
    <property type="molecule type" value="Genomic_DNA"/>
</dbReference>
<proteinExistence type="predicted"/>
<name>A0A6J4U870_9BACT</name>
<accession>A0A6J4U870</accession>
<feature type="non-terminal residue" evidence="2">
    <location>
        <position position="69"/>
    </location>
</feature>
<protein>
    <submittedName>
        <fullName evidence="2">Uncharacterized protein</fullName>
    </submittedName>
</protein>
<organism evidence="2">
    <name type="scientific">uncultured Thermomicrobiales bacterium</name>
    <dbReference type="NCBI Taxonomy" id="1645740"/>
    <lineage>
        <taxon>Bacteria</taxon>
        <taxon>Pseudomonadati</taxon>
        <taxon>Thermomicrobiota</taxon>
        <taxon>Thermomicrobia</taxon>
        <taxon>Thermomicrobiales</taxon>
        <taxon>environmental samples</taxon>
    </lineage>
</organism>
<sequence length="69" mass="7271">CPLLPRPGNRLPVAPAPVVPRPTPTNRRRCPPPSRRLYRDGRGARAVGFPAPGATAGDGPSWEPCLGGH</sequence>
<evidence type="ECO:0000256" key="1">
    <source>
        <dbReference type="SAM" id="MobiDB-lite"/>
    </source>
</evidence>
<evidence type="ECO:0000313" key="2">
    <source>
        <dbReference type="EMBL" id="CAA9541156.1"/>
    </source>
</evidence>
<feature type="non-terminal residue" evidence="2">
    <location>
        <position position="1"/>
    </location>
</feature>
<feature type="region of interest" description="Disordered" evidence="1">
    <location>
        <begin position="1"/>
        <end position="69"/>
    </location>
</feature>